<organism evidence="2">
    <name type="scientific">uncultured Caudovirales phage</name>
    <dbReference type="NCBI Taxonomy" id="2100421"/>
    <lineage>
        <taxon>Viruses</taxon>
        <taxon>Duplodnaviria</taxon>
        <taxon>Heunggongvirae</taxon>
        <taxon>Uroviricota</taxon>
        <taxon>Caudoviricetes</taxon>
        <taxon>Peduoviridae</taxon>
        <taxon>Maltschvirus</taxon>
        <taxon>Maltschvirus maltsch</taxon>
    </lineage>
</organism>
<feature type="compositionally biased region" description="Basic and acidic residues" evidence="1">
    <location>
        <begin position="75"/>
        <end position="106"/>
    </location>
</feature>
<name>A0A6J7XJ34_9CAUD</name>
<feature type="region of interest" description="Disordered" evidence="1">
    <location>
        <begin position="68"/>
        <end position="106"/>
    </location>
</feature>
<sequence length="106" mass="11985">MSHCPCPTGDPGPCQHCGSGDWTITTKHFPTPLIVFKGIAEGDWIVRYDAYHAHCEYEANEQGKFRRTGGGRIVPQDKHTVRNRVAKADERKAKDAKRQQLNPRKD</sequence>
<proteinExistence type="predicted"/>
<evidence type="ECO:0000256" key="1">
    <source>
        <dbReference type="SAM" id="MobiDB-lite"/>
    </source>
</evidence>
<gene>
    <name evidence="2" type="ORF">UFOVP1558_34</name>
</gene>
<protein>
    <submittedName>
        <fullName evidence="2">Uncharacterized protein</fullName>
    </submittedName>
</protein>
<reference evidence="2" key="1">
    <citation type="submission" date="2020-05" db="EMBL/GenBank/DDBJ databases">
        <authorList>
            <person name="Chiriac C."/>
            <person name="Salcher M."/>
            <person name="Ghai R."/>
            <person name="Kavagutti S V."/>
        </authorList>
    </citation>
    <scope>NUCLEOTIDE SEQUENCE</scope>
</reference>
<evidence type="ECO:0000313" key="2">
    <source>
        <dbReference type="EMBL" id="CAB5229947.1"/>
    </source>
</evidence>
<dbReference type="EMBL" id="LR798415">
    <property type="protein sequence ID" value="CAB5229947.1"/>
    <property type="molecule type" value="Genomic_DNA"/>
</dbReference>
<accession>A0A6J7XJ34</accession>